<keyword evidence="2" id="KW-1185">Reference proteome</keyword>
<dbReference type="OrthoDB" id="10291372at2759"/>
<sequence>MGDPVLHSTISTICSTFFHASPLHYHTIPPTLFFSRVDCSASDPQGVRLFPVNCRSFLLQITSSFLIPIVADISSLSLSLSLSLPLSCAYQQLRSVLQPQQHAPGPPFPYLGTFALPTEASRQRRSSSVTIIFYNTSMAIQNGSAVIDRSLV</sequence>
<reference evidence="1" key="1">
    <citation type="submission" date="2016-12" db="EMBL/GenBank/DDBJ databases">
        <title>The genomes of Aspergillus section Nigri reveals drivers in fungal speciation.</title>
        <authorList>
            <consortium name="DOE Joint Genome Institute"/>
            <person name="Vesth T.C."/>
            <person name="Nybo J."/>
            <person name="Theobald S."/>
            <person name="Brandl J."/>
            <person name="Frisvad J.C."/>
            <person name="Nielsen K.F."/>
            <person name="Lyhne E.K."/>
            <person name="Kogle M.E."/>
            <person name="Kuo A."/>
            <person name="Riley R."/>
            <person name="Clum A."/>
            <person name="Nolan M."/>
            <person name="Lipzen A."/>
            <person name="Salamov A."/>
            <person name="Henrissat B."/>
            <person name="Wiebenga A."/>
            <person name="De Vries R.P."/>
            <person name="Grigoriev I.V."/>
            <person name="Mortensen U.H."/>
            <person name="Andersen M.R."/>
            <person name="Baker S.E."/>
        </authorList>
    </citation>
    <scope>NUCLEOTIDE SEQUENCE [LARGE SCALE GENOMIC DNA]</scope>
    <source>
        <strain evidence="1">CBS 115656</strain>
    </source>
</reference>
<dbReference type="RefSeq" id="XP_025482752.1">
    <property type="nucleotide sequence ID" value="XM_025618577.1"/>
</dbReference>
<evidence type="ECO:0000313" key="1">
    <source>
        <dbReference type="EMBL" id="PYH37274.1"/>
    </source>
</evidence>
<organism evidence="1 2">
    <name type="scientific">Aspergillus neoniger (strain CBS 115656)</name>
    <dbReference type="NCBI Taxonomy" id="1448310"/>
    <lineage>
        <taxon>Eukaryota</taxon>
        <taxon>Fungi</taxon>
        <taxon>Dikarya</taxon>
        <taxon>Ascomycota</taxon>
        <taxon>Pezizomycotina</taxon>
        <taxon>Eurotiomycetes</taxon>
        <taxon>Eurotiomycetidae</taxon>
        <taxon>Eurotiales</taxon>
        <taxon>Aspergillaceae</taxon>
        <taxon>Aspergillus</taxon>
        <taxon>Aspergillus subgen. Circumdati</taxon>
    </lineage>
</organism>
<protein>
    <submittedName>
        <fullName evidence="1">Uncharacterized protein</fullName>
    </submittedName>
</protein>
<dbReference type="EMBL" id="KZ821450">
    <property type="protein sequence ID" value="PYH37274.1"/>
    <property type="molecule type" value="Genomic_DNA"/>
</dbReference>
<evidence type="ECO:0000313" key="2">
    <source>
        <dbReference type="Proteomes" id="UP000247647"/>
    </source>
</evidence>
<proteinExistence type="predicted"/>
<dbReference type="Proteomes" id="UP000247647">
    <property type="component" value="Unassembled WGS sequence"/>
</dbReference>
<dbReference type="GeneID" id="37121033"/>
<accession>A0A318YSG9</accession>
<dbReference type="AlphaFoldDB" id="A0A318YSG9"/>
<name>A0A318YSG9_ASPNB</name>
<gene>
    <name evidence="1" type="ORF">BO87DRAFT_204818</name>
</gene>